<proteinExistence type="predicted"/>
<gene>
    <name evidence="1" type="ORF">Pka01_08880</name>
</gene>
<dbReference type="AlphaFoldDB" id="A0A8J3PPK5"/>
<accession>A0A8J3PPK5</accession>
<comment type="caution">
    <text evidence="1">The sequence shown here is derived from an EMBL/GenBank/DDBJ whole genome shotgun (WGS) entry which is preliminary data.</text>
</comment>
<protein>
    <submittedName>
        <fullName evidence="1">Uncharacterized protein</fullName>
    </submittedName>
</protein>
<reference evidence="1 2" key="1">
    <citation type="submission" date="2021-01" db="EMBL/GenBank/DDBJ databases">
        <title>Whole genome shotgun sequence of Planotetraspora kaengkrachanensis NBRC 104272.</title>
        <authorList>
            <person name="Komaki H."/>
            <person name="Tamura T."/>
        </authorList>
    </citation>
    <scope>NUCLEOTIDE SEQUENCE [LARGE SCALE GENOMIC DNA]</scope>
    <source>
        <strain evidence="1 2">NBRC 104272</strain>
    </source>
</reference>
<sequence>MNEVRGLSQIRVRDFGVDGEPGDQSARFRFADVTALAENDDGESPHGFAARVRQSVRKPGGEYAFSAAPAALWRIACKRHLDAC</sequence>
<dbReference type="EMBL" id="BONV01000002">
    <property type="protein sequence ID" value="GIG77761.1"/>
    <property type="molecule type" value="Genomic_DNA"/>
</dbReference>
<name>A0A8J3PPK5_9ACTN</name>
<organism evidence="1 2">
    <name type="scientific">Planotetraspora kaengkrachanensis</name>
    <dbReference type="NCBI Taxonomy" id="575193"/>
    <lineage>
        <taxon>Bacteria</taxon>
        <taxon>Bacillati</taxon>
        <taxon>Actinomycetota</taxon>
        <taxon>Actinomycetes</taxon>
        <taxon>Streptosporangiales</taxon>
        <taxon>Streptosporangiaceae</taxon>
        <taxon>Planotetraspora</taxon>
    </lineage>
</organism>
<evidence type="ECO:0000313" key="1">
    <source>
        <dbReference type="EMBL" id="GIG77761.1"/>
    </source>
</evidence>
<dbReference type="Proteomes" id="UP000630097">
    <property type="component" value="Unassembled WGS sequence"/>
</dbReference>
<evidence type="ECO:0000313" key="2">
    <source>
        <dbReference type="Proteomes" id="UP000630097"/>
    </source>
</evidence>
<keyword evidence="2" id="KW-1185">Reference proteome</keyword>